<dbReference type="EMBL" id="MNAD01000879">
    <property type="protein sequence ID" value="OJT09792.1"/>
    <property type="molecule type" value="Genomic_DNA"/>
</dbReference>
<dbReference type="Gene3D" id="3.30.9.10">
    <property type="entry name" value="D-Amino Acid Oxidase, subunit A, domain 2"/>
    <property type="match status" value="1"/>
</dbReference>
<dbReference type="SUPFAM" id="SSF51905">
    <property type="entry name" value="FAD/NAD(P)-binding domain"/>
    <property type="match status" value="1"/>
</dbReference>
<comment type="caution">
    <text evidence="7">The sequence shown here is derived from an EMBL/GenBank/DDBJ whole genome shotgun (WGS) entry which is preliminary data.</text>
</comment>
<feature type="domain" description="FAD-binding" evidence="5">
    <location>
        <begin position="5"/>
        <end position="375"/>
    </location>
</feature>
<protein>
    <submittedName>
        <fullName evidence="7">Phenol 2-monooxygenase</fullName>
    </submittedName>
</protein>
<evidence type="ECO:0000256" key="1">
    <source>
        <dbReference type="ARBA" id="ARBA00007801"/>
    </source>
</evidence>
<evidence type="ECO:0000256" key="4">
    <source>
        <dbReference type="ARBA" id="ARBA00023002"/>
    </source>
</evidence>
<dbReference type="PANTHER" id="PTHR43004:SF20">
    <property type="entry name" value="2-MONOOXYGENASE, PUTATIVE (AFU_ORTHOLOGUE AFUA_1G13660)-RELATED"/>
    <property type="match status" value="1"/>
</dbReference>
<evidence type="ECO:0000256" key="3">
    <source>
        <dbReference type="ARBA" id="ARBA00022827"/>
    </source>
</evidence>
<keyword evidence="2" id="KW-0285">Flavoprotein</keyword>
<dbReference type="InterPro" id="IPR012941">
    <property type="entry name" value="Phe_hydrox_C_dim_dom"/>
</dbReference>
<reference evidence="7 8" key="1">
    <citation type="submission" date="2016-10" db="EMBL/GenBank/DDBJ databases">
        <title>Genome sequence of the basidiomycete white-rot fungus Trametes pubescens.</title>
        <authorList>
            <person name="Makela M.R."/>
            <person name="Granchi Z."/>
            <person name="Peng M."/>
            <person name="De Vries R.P."/>
            <person name="Grigoriev I."/>
            <person name="Riley R."/>
            <person name="Hilden K."/>
        </authorList>
    </citation>
    <scope>NUCLEOTIDE SEQUENCE [LARGE SCALE GENOMIC DNA]</scope>
    <source>
        <strain evidence="7 8">FBCC735</strain>
    </source>
</reference>
<evidence type="ECO:0000259" key="6">
    <source>
        <dbReference type="Pfam" id="PF07976"/>
    </source>
</evidence>
<dbReference type="Gene3D" id="3.50.50.60">
    <property type="entry name" value="FAD/NAD(P)-binding domain"/>
    <property type="match status" value="1"/>
</dbReference>
<dbReference type="GO" id="GO:0016709">
    <property type="term" value="F:oxidoreductase activity, acting on paired donors, with incorporation or reduction of molecular oxygen, NAD(P)H as one donor, and incorporation of one atom of oxygen"/>
    <property type="evidence" value="ECO:0007669"/>
    <property type="project" value="UniProtKB-ARBA"/>
</dbReference>
<sequence length="600" mass="66322">MAESKVDVLIIGAGPAGLMCANALAHAKIPVRIIDKRPGDILAGQADGIHARTLEILQSYGLARRLIDESAEIHRAAFYIPGLNGGIERLRRLPAITAPTTARFPFTVTLHQGAIEAIFHDDMRPQGLDIDRPTIPLSIELSEDEVELKDPQAYPVKVVLQHLDRSTNNTEVIRANFVLGADGAHSWTRKAMDISMEGDMSDFIWGVIDIDPDTDFPDARNLGVIHSAEGSMLLIPREGNLLRLYVQLSDADVIDPETGRADKARASPEKVLEMAQRILRPYRMKPIGDHIRWWTIYVVGQRVANKYSIQDRVFISGDACHTHSPKAGQGMNASMSDTHNLAWKLAYVLRGWADISLLKTYEFERRKFAVDLINFDRQWASLFSSGKANLKGKDDSLHEMFRRNGQFTSGIGIRYETSPIVESGHQSYAANLVVGERMLPHVFIHASNAGAKNIHDMLPADTRFKVLVFVGDIKQNETVAANVRRLGEQLEAPSSFLHRYGHGGSDKVFDVLCISTSSKHVTDWCDFPKSLTTHWSKVLLDDTDMHAREGGGGFAAYGIDPCVGAIVIVRPDAHVGLVAPPDRLDVVDAYFGSFMIPVAV</sequence>
<dbReference type="Pfam" id="PF01494">
    <property type="entry name" value="FAD_binding_3"/>
    <property type="match status" value="1"/>
</dbReference>
<dbReference type="SUPFAM" id="SSF52833">
    <property type="entry name" value="Thioredoxin-like"/>
    <property type="match status" value="1"/>
</dbReference>
<dbReference type="OMA" id="EICMWNP"/>
<dbReference type="SUPFAM" id="SSF54373">
    <property type="entry name" value="FAD-linked reductases, C-terminal domain"/>
    <property type="match status" value="1"/>
</dbReference>
<keyword evidence="4" id="KW-0560">Oxidoreductase</keyword>
<dbReference type="Gene3D" id="3.40.30.20">
    <property type="match status" value="1"/>
</dbReference>
<keyword evidence="8" id="KW-1185">Reference proteome</keyword>
<dbReference type="Proteomes" id="UP000184267">
    <property type="component" value="Unassembled WGS sequence"/>
</dbReference>
<name>A0A1M2VQM1_TRAPU</name>
<keyword evidence="7" id="KW-0503">Monooxygenase</keyword>
<evidence type="ECO:0000313" key="7">
    <source>
        <dbReference type="EMBL" id="OJT09792.1"/>
    </source>
</evidence>
<dbReference type="PANTHER" id="PTHR43004">
    <property type="entry name" value="TRK SYSTEM POTASSIUM UPTAKE PROTEIN"/>
    <property type="match status" value="1"/>
</dbReference>
<dbReference type="OrthoDB" id="1716816at2759"/>
<evidence type="ECO:0000313" key="8">
    <source>
        <dbReference type="Proteomes" id="UP000184267"/>
    </source>
</evidence>
<keyword evidence="3" id="KW-0274">FAD</keyword>
<dbReference type="InterPro" id="IPR050641">
    <property type="entry name" value="RIFMO-like"/>
</dbReference>
<comment type="similarity">
    <text evidence="1">Belongs to the PheA/TfdB FAD monooxygenase family.</text>
</comment>
<evidence type="ECO:0000256" key="2">
    <source>
        <dbReference type="ARBA" id="ARBA00022630"/>
    </source>
</evidence>
<dbReference type="InterPro" id="IPR036188">
    <property type="entry name" value="FAD/NAD-bd_sf"/>
</dbReference>
<dbReference type="CDD" id="cd02979">
    <property type="entry name" value="PHOX_C"/>
    <property type="match status" value="1"/>
</dbReference>
<dbReference type="AlphaFoldDB" id="A0A1M2VQM1"/>
<dbReference type="PRINTS" id="PR00420">
    <property type="entry name" value="RNGMNOXGNASE"/>
</dbReference>
<accession>A0A1M2VQM1</accession>
<organism evidence="7 8">
    <name type="scientific">Trametes pubescens</name>
    <name type="common">White-rot fungus</name>
    <dbReference type="NCBI Taxonomy" id="154538"/>
    <lineage>
        <taxon>Eukaryota</taxon>
        <taxon>Fungi</taxon>
        <taxon>Dikarya</taxon>
        <taxon>Basidiomycota</taxon>
        <taxon>Agaricomycotina</taxon>
        <taxon>Agaricomycetes</taxon>
        <taxon>Polyporales</taxon>
        <taxon>Polyporaceae</taxon>
        <taxon>Trametes</taxon>
    </lineage>
</organism>
<feature type="domain" description="Phenol hydroxylase-like C-terminal dimerisation" evidence="6">
    <location>
        <begin position="413"/>
        <end position="597"/>
    </location>
</feature>
<gene>
    <name evidence="7" type="ORF">TRAPUB_13751</name>
</gene>
<dbReference type="STRING" id="154538.A0A1M2VQM1"/>
<dbReference type="Pfam" id="PF07976">
    <property type="entry name" value="Phe_hydrox_dim"/>
    <property type="match status" value="1"/>
</dbReference>
<dbReference type="InterPro" id="IPR002938">
    <property type="entry name" value="FAD-bd"/>
</dbReference>
<proteinExistence type="inferred from homology"/>
<dbReference type="InterPro" id="IPR036249">
    <property type="entry name" value="Thioredoxin-like_sf"/>
</dbReference>
<evidence type="ECO:0000259" key="5">
    <source>
        <dbReference type="Pfam" id="PF01494"/>
    </source>
</evidence>
<dbReference type="InterPro" id="IPR038220">
    <property type="entry name" value="PHOX_C_sf"/>
</dbReference>
<dbReference type="GO" id="GO:0071949">
    <property type="term" value="F:FAD binding"/>
    <property type="evidence" value="ECO:0007669"/>
    <property type="project" value="InterPro"/>
</dbReference>